<dbReference type="Pfam" id="PF05423">
    <property type="entry name" value="Mycobact_memb"/>
    <property type="match status" value="1"/>
</dbReference>
<evidence type="ECO:0008006" key="11">
    <source>
        <dbReference type="Google" id="ProtNLM"/>
    </source>
</evidence>
<reference evidence="9 10" key="1">
    <citation type="submission" date="2018-06" db="EMBL/GenBank/DDBJ databases">
        <authorList>
            <consortium name="Pathogen Informatics"/>
            <person name="Doyle S."/>
        </authorList>
    </citation>
    <scope>NUCLEOTIDE SEQUENCE [LARGE SCALE GENOMIC DNA]</scope>
    <source>
        <strain evidence="9 10">NCTC10254</strain>
    </source>
</reference>
<evidence type="ECO:0000256" key="7">
    <source>
        <dbReference type="SAM" id="MobiDB-lite"/>
    </source>
</evidence>
<evidence type="ECO:0000256" key="5">
    <source>
        <dbReference type="ARBA" id="ARBA00022989"/>
    </source>
</evidence>
<keyword evidence="4 8" id="KW-0812">Transmembrane</keyword>
<evidence type="ECO:0000256" key="4">
    <source>
        <dbReference type="ARBA" id="ARBA00022692"/>
    </source>
</evidence>
<proteinExistence type="inferred from homology"/>
<dbReference type="InterPro" id="IPR008693">
    <property type="entry name" value="MmpS"/>
</dbReference>
<protein>
    <recommendedName>
        <fullName evidence="11">MmpS family membrane protein</fullName>
    </recommendedName>
</protein>
<comment type="subcellular location">
    <subcellularLocation>
        <location evidence="1">Cell membrane</location>
    </subcellularLocation>
</comment>
<evidence type="ECO:0000313" key="9">
    <source>
        <dbReference type="EMBL" id="SPW23799.1"/>
    </source>
</evidence>
<evidence type="ECO:0000313" key="10">
    <source>
        <dbReference type="Proteomes" id="UP000249886"/>
    </source>
</evidence>
<dbReference type="EMBL" id="UARK01000001">
    <property type="protein sequence ID" value="SPW23799.1"/>
    <property type="molecule type" value="Genomic_DNA"/>
</dbReference>
<evidence type="ECO:0000256" key="1">
    <source>
        <dbReference type="ARBA" id="ARBA00004236"/>
    </source>
</evidence>
<keyword evidence="6 8" id="KW-0472">Membrane</keyword>
<comment type="similarity">
    <text evidence="2">Belongs to the MmpS family.</text>
</comment>
<feature type="transmembrane region" description="Helical" evidence="8">
    <location>
        <begin position="47"/>
        <end position="69"/>
    </location>
</feature>
<keyword evidence="5 8" id="KW-1133">Transmembrane helix</keyword>
<evidence type="ECO:0000256" key="3">
    <source>
        <dbReference type="ARBA" id="ARBA00022475"/>
    </source>
</evidence>
<feature type="compositionally biased region" description="Pro residues" evidence="7">
    <location>
        <begin position="1"/>
        <end position="10"/>
    </location>
</feature>
<organism evidence="9 10">
    <name type="scientific">Corynebacterium matruchotii</name>
    <dbReference type="NCBI Taxonomy" id="43768"/>
    <lineage>
        <taxon>Bacteria</taxon>
        <taxon>Bacillati</taxon>
        <taxon>Actinomycetota</taxon>
        <taxon>Actinomycetes</taxon>
        <taxon>Mycobacteriales</taxon>
        <taxon>Corynebacteriaceae</taxon>
        <taxon>Corynebacterium</taxon>
    </lineage>
</organism>
<evidence type="ECO:0000256" key="6">
    <source>
        <dbReference type="ARBA" id="ARBA00023136"/>
    </source>
</evidence>
<comment type="caution">
    <text evidence="9">The sequence shown here is derived from an EMBL/GenBank/DDBJ whole genome shotgun (WGS) entry which is preliminary data.</text>
</comment>
<gene>
    <name evidence="9" type="ORF">NCTC10254_00160</name>
</gene>
<evidence type="ECO:0000256" key="8">
    <source>
        <dbReference type="SAM" id="Phobius"/>
    </source>
</evidence>
<dbReference type="AlphaFoldDB" id="A0A6H9XA81"/>
<dbReference type="GO" id="GO:0005886">
    <property type="term" value="C:plasma membrane"/>
    <property type="evidence" value="ECO:0007669"/>
    <property type="project" value="UniProtKB-SubCell"/>
</dbReference>
<feature type="region of interest" description="Disordered" evidence="7">
    <location>
        <begin position="1"/>
        <end position="33"/>
    </location>
</feature>
<name>A0A6H9XA81_9CORY</name>
<keyword evidence="3" id="KW-1003">Cell membrane</keyword>
<evidence type="ECO:0000256" key="2">
    <source>
        <dbReference type="ARBA" id="ARBA00007531"/>
    </source>
</evidence>
<dbReference type="GeneID" id="84573372"/>
<sequence>MTQPQGPQPDPQSNQQPNMGSNPNMGTPPPQIMYVEKPKRPWYQRPGCLIPLILVILVVLGMASCTAMMGKTVSEVDKSLNQEKTVVYRVGGDAQDIRVTYTAGSSQSASDSGVTSGWEKEVKVKGIFGAYMSVTSGVNDSGTVSCQILVDGQVVAENSASGQFASASCNADISDISKK</sequence>
<dbReference type="Proteomes" id="UP000249886">
    <property type="component" value="Unassembled WGS sequence"/>
</dbReference>
<dbReference type="InterPro" id="IPR038468">
    <property type="entry name" value="MmpS_C"/>
</dbReference>
<dbReference type="RefSeq" id="WP_005523953.1">
    <property type="nucleotide sequence ID" value="NZ_CAJPQJ010000016.1"/>
</dbReference>
<dbReference type="Gene3D" id="2.60.40.2880">
    <property type="entry name" value="MmpS1-5, C-terminal soluble domain"/>
    <property type="match status" value="1"/>
</dbReference>
<accession>A0A6H9XA81</accession>